<keyword evidence="3" id="KW-1185">Reference proteome</keyword>
<gene>
    <name evidence="1" type="ORF">LPB072_07925</name>
    <name evidence="2" type="ORF">LPB72_17420</name>
</gene>
<dbReference type="AlphaFoldDB" id="A0A162P1Q5"/>
<dbReference type="OrthoDB" id="3671061at2"/>
<name>A0A162P1Q5_9BURK</name>
<evidence type="ECO:0000313" key="4">
    <source>
        <dbReference type="Proteomes" id="UP000185680"/>
    </source>
</evidence>
<evidence type="ECO:0000313" key="1">
    <source>
        <dbReference type="EMBL" id="AOW15480.1"/>
    </source>
</evidence>
<dbReference type="Proteomes" id="UP000185680">
    <property type="component" value="Chromosome"/>
</dbReference>
<dbReference type="Pfam" id="PF21900">
    <property type="entry name" value="DUF6920"/>
    <property type="match status" value="1"/>
</dbReference>
<reference evidence="1 4" key="2">
    <citation type="submission" date="2016-10" db="EMBL/GenBank/DDBJ databases">
        <title>Hydorgenophaga sp. LPB0072 isolated from gastropod.</title>
        <authorList>
            <person name="Kim E."/>
            <person name="Yi H."/>
        </authorList>
    </citation>
    <scope>NUCLEOTIDE SEQUENCE [LARGE SCALE GENOMIC DNA]</scope>
    <source>
        <strain evidence="1 4">LPB0072</strain>
    </source>
</reference>
<proteinExistence type="predicted"/>
<accession>A0A162P1Q5</accession>
<organism evidence="1 4">
    <name type="scientific">Hydrogenophaga crassostreae</name>
    <dbReference type="NCBI Taxonomy" id="1763535"/>
    <lineage>
        <taxon>Bacteria</taxon>
        <taxon>Pseudomonadati</taxon>
        <taxon>Pseudomonadota</taxon>
        <taxon>Betaproteobacteria</taxon>
        <taxon>Burkholderiales</taxon>
        <taxon>Comamonadaceae</taxon>
        <taxon>Hydrogenophaga</taxon>
    </lineage>
</organism>
<dbReference type="Proteomes" id="UP000185657">
    <property type="component" value="Unassembled WGS sequence"/>
</dbReference>
<dbReference type="InterPro" id="IPR054213">
    <property type="entry name" value="DUF6920"/>
</dbReference>
<evidence type="ECO:0000313" key="3">
    <source>
        <dbReference type="Proteomes" id="UP000185657"/>
    </source>
</evidence>
<dbReference type="EMBL" id="LVWD01000034">
    <property type="protein sequence ID" value="OAD40267.1"/>
    <property type="molecule type" value="Genomic_DNA"/>
</dbReference>
<evidence type="ECO:0000313" key="2">
    <source>
        <dbReference type="EMBL" id="OAD40267.1"/>
    </source>
</evidence>
<dbReference type="KEGG" id="hyl:LPB072_07925"/>
<dbReference type="STRING" id="1763535.LPB072_07925"/>
<protein>
    <submittedName>
        <fullName evidence="1">Uncharacterized protein</fullName>
    </submittedName>
</protein>
<dbReference type="EMBL" id="CP017476">
    <property type="protein sequence ID" value="AOW15480.1"/>
    <property type="molecule type" value="Genomic_DNA"/>
</dbReference>
<reference evidence="2 3" key="1">
    <citation type="submission" date="2016-02" db="EMBL/GenBank/DDBJ databases">
        <title>Draft genome sequence of Hydrogenophaga sp. LPB0072.</title>
        <authorList>
            <person name="Shin S.-K."/>
            <person name="Yi H."/>
        </authorList>
    </citation>
    <scope>NUCLEOTIDE SEQUENCE [LARGE SCALE GENOMIC DNA]</scope>
    <source>
        <strain evidence="2 3">LPB0072</strain>
    </source>
</reference>
<sequence length="291" mass="32039">MKTSFIVVVVAALAFLSITALGRWRWQGMTQGLVDRVEAGRTPMGTTRFDAVELDGLPPVVQRYFRTVLPEGTPIITGASVEHKGGFNMGEAGDNWKPFTSRQRVVMRRPGFVWDARIAMLPGLTVNVHDAYVEGEGILHPAILGLFSLMELRGTGEMAQGELMRFFAEAAWYPTALLPSQGVQWTGLDEHSATATMSDGPLTLSLTFTFSADGLIDVVRAEARGRTVGGQIVMRPWEGRWSNYQMRDGMRIPVTGEVAWLLPPEEGGRKPYWRGTIADLTYDFATTATGK</sequence>
<dbReference type="RefSeq" id="WP_066094764.1">
    <property type="nucleotide sequence ID" value="NZ_CP017476.1"/>
</dbReference>